<evidence type="ECO:0000313" key="2">
    <source>
        <dbReference type="EMBL" id="CAD0356279.1"/>
    </source>
</evidence>
<feature type="coiled-coil region" evidence="1">
    <location>
        <begin position="152"/>
        <end position="179"/>
    </location>
</feature>
<proteinExistence type="predicted"/>
<evidence type="ECO:0000313" key="3">
    <source>
        <dbReference type="Proteomes" id="UP000515406"/>
    </source>
</evidence>
<dbReference type="EMBL" id="LR828257">
    <property type="protein sequence ID" value="CAD0356286.1"/>
    <property type="molecule type" value="Genomic_DNA"/>
</dbReference>
<name>A0A6V7EZ09_9XANT</name>
<protein>
    <submittedName>
        <fullName evidence="2">IS110 family transposase ISStma8</fullName>
    </submittedName>
</protein>
<keyword evidence="3" id="KW-1185">Reference proteome</keyword>
<dbReference type="EMBL" id="LR828257">
    <property type="protein sequence ID" value="CAD0356279.1"/>
    <property type="molecule type" value="Genomic_DNA"/>
</dbReference>
<dbReference type="AlphaFoldDB" id="A0A6V7EZ09"/>
<evidence type="ECO:0000256" key="1">
    <source>
        <dbReference type="SAM" id="Coils"/>
    </source>
</evidence>
<sequence>MNGIGIDVCKAWLDVAVYRGLRAVSQHPRRPSQAGVLAGTARGWPDCPGGLWRLGEQRVLDALFDAGHRIVRVISALLPCVRQAAIGLPAKTDRLDAINLACMAHTLELRPYHPTEPGGDGRASLQVARQQLVEPDNKRAQPVEQVTDTRLRRVLQANIAQMKKTCVRLEQQIAEQVGQQPQLKQCARSRASGRPCRIASCSAGAGHLDGKTLGLLVGVAPIAHDSGQMRGPR</sequence>
<accession>A0A6V7EZ09</accession>
<keyword evidence="1" id="KW-0175">Coiled coil</keyword>
<reference evidence="2 3" key="1">
    <citation type="submission" date="2020-07" db="EMBL/GenBank/DDBJ databases">
        <authorList>
            <person name="Pothier F. J."/>
        </authorList>
    </citation>
    <scope>NUCLEOTIDE SEQUENCE [LARGE SCALE GENOMIC DNA]</scope>
    <source>
        <strain evidence="2 3">CFBP 498</strain>
    </source>
</reference>
<dbReference type="Proteomes" id="UP000515406">
    <property type="component" value="Chromosome"/>
</dbReference>
<organism evidence="2 3">
    <name type="scientific">Xanthomonas hortorum pv. vitians</name>
    <dbReference type="NCBI Taxonomy" id="83224"/>
    <lineage>
        <taxon>Bacteria</taxon>
        <taxon>Pseudomonadati</taxon>
        <taxon>Pseudomonadota</taxon>
        <taxon>Gammaproteobacteria</taxon>
        <taxon>Lysobacterales</taxon>
        <taxon>Lysobacteraceae</taxon>
        <taxon>Xanthomonas</taxon>
    </lineage>
</organism>
<gene>
    <name evidence="2" type="ORF">CFBP498_40780</name>
</gene>